<evidence type="ECO:0000256" key="5">
    <source>
        <dbReference type="ARBA" id="ARBA00023033"/>
    </source>
</evidence>
<dbReference type="SUPFAM" id="SSF54373">
    <property type="entry name" value="FAD-linked reductases, C-terminal domain"/>
    <property type="match status" value="1"/>
</dbReference>
<evidence type="ECO:0000256" key="6">
    <source>
        <dbReference type="SAM" id="Phobius"/>
    </source>
</evidence>
<dbReference type="InterPro" id="IPR050493">
    <property type="entry name" value="FAD-dep_Monooxygenase_BioMet"/>
</dbReference>
<evidence type="ECO:0000313" key="9">
    <source>
        <dbReference type="Proteomes" id="UP001265700"/>
    </source>
</evidence>
<dbReference type="PANTHER" id="PTHR13789:SF318">
    <property type="entry name" value="GERANYLGERANYL DIPHOSPHATE REDUCTASE"/>
    <property type="match status" value="1"/>
</dbReference>
<evidence type="ECO:0000256" key="3">
    <source>
        <dbReference type="ARBA" id="ARBA00022827"/>
    </source>
</evidence>
<keyword evidence="2" id="KW-0285">Flavoprotein</keyword>
<evidence type="ECO:0000256" key="2">
    <source>
        <dbReference type="ARBA" id="ARBA00022630"/>
    </source>
</evidence>
<evidence type="ECO:0000256" key="4">
    <source>
        <dbReference type="ARBA" id="ARBA00023002"/>
    </source>
</evidence>
<proteinExistence type="predicted"/>
<comment type="caution">
    <text evidence="8">The sequence shown here is derived from an EMBL/GenBank/DDBJ whole genome shotgun (WGS) entry which is preliminary data.</text>
</comment>
<keyword evidence="6" id="KW-1133">Transmembrane helix</keyword>
<dbReference type="RefSeq" id="WP_310320385.1">
    <property type="nucleotide sequence ID" value="NZ_JAVDWU010000009.1"/>
</dbReference>
<dbReference type="EC" id="1.14.13.1" evidence="8"/>
<feature type="transmembrane region" description="Helical" evidence="6">
    <location>
        <begin position="12"/>
        <end position="35"/>
    </location>
</feature>
<organism evidence="8 9">
    <name type="scientific">Hydrogenophaga palleronii</name>
    <dbReference type="NCBI Taxonomy" id="65655"/>
    <lineage>
        <taxon>Bacteria</taxon>
        <taxon>Pseudomonadati</taxon>
        <taxon>Pseudomonadota</taxon>
        <taxon>Betaproteobacteria</taxon>
        <taxon>Burkholderiales</taxon>
        <taxon>Comamonadaceae</taxon>
        <taxon>Hydrogenophaga</taxon>
    </lineage>
</organism>
<sequence length="397" mass="44221">MQVKEPMSKRKDVLLVAGGGIGGCAVALTLARLGYEVQLLEQAEALREIGAGIQLGPNAFRMFDSLGISDEVRAKLAYPGSLVMRDGLSGEEVTRMSLGQPFLARFGQPYALIYRADLHAILVQACEATPSIHVRTRARVVGFEQDPNGVTALLEDGTQERGCALIGCDGLWSKVRAQLLGDGPPRISGHIAYRAVLPVSEVPEELRWNDMVLWAGPRNHLVQYPLRGGELFNLVAVFHSDRYVEGWDAKADPQELHSRFAQNCAAVRTMLGRIETWRMWVLCDRDPVKSWSRGRVTLLGDAAHPMLQYMAQGACMALEDAIALAREVEMCPEALPEAFLAYERGRYLRTGRVQLTARLYGEVYHAHGVARELRNQMLSQRTQEQAYESLAWLYDDR</sequence>
<evidence type="ECO:0000259" key="7">
    <source>
        <dbReference type="Pfam" id="PF01494"/>
    </source>
</evidence>
<dbReference type="Pfam" id="PF01494">
    <property type="entry name" value="FAD_binding_3"/>
    <property type="match status" value="1"/>
</dbReference>
<dbReference type="SUPFAM" id="SSF51905">
    <property type="entry name" value="FAD/NAD(P)-binding domain"/>
    <property type="match status" value="1"/>
</dbReference>
<dbReference type="NCBIfam" id="NF006021">
    <property type="entry name" value="PRK08163.1"/>
    <property type="match status" value="1"/>
</dbReference>
<protein>
    <submittedName>
        <fullName evidence="8">Salicylate hydroxylase</fullName>
        <ecNumber evidence="8">1.14.13.1</ecNumber>
    </submittedName>
</protein>
<name>A0ABU1WRW4_9BURK</name>
<keyword evidence="5" id="KW-0503">Monooxygenase</keyword>
<dbReference type="Gene3D" id="3.50.50.60">
    <property type="entry name" value="FAD/NAD(P)-binding domain"/>
    <property type="match status" value="1"/>
</dbReference>
<dbReference type="InterPro" id="IPR036188">
    <property type="entry name" value="FAD/NAD-bd_sf"/>
</dbReference>
<reference evidence="8 9" key="1">
    <citation type="submission" date="2023-07" db="EMBL/GenBank/DDBJ databases">
        <title>Sorghum-associated microbial communities from plants grown in Nebraska, USA.</title>
        <authorList>
            <person name="Schachtman D."/>
        </authorList>
    </citation>
    <scope>NUCLEOTIDE SEQUENCE [LARGE SCALE GENOMIC DNA]</scope>
    <source>
        <strain evidence="8 9">4249</strain>
    </source>
</reference>
<dbReference type="EMBL" id="JAVDWU010000009">
    <property type="protein sequence ID" value="MDR7152037.1"/>
    <property type="molecule type" value="Genomic_DNA"/>
</dbReference>
<gene>
    <name evidence="8" type="ORF">J2W49_004013</name>
</gene>
<keyword evidence="6" id="KW-0812">Transmembrane</keyword>
<evidence type="ECO:0000313" key="8">
    <source>
        <dbReference type="EMBL" id="MDR7152037.1"/>
    </source>
</evidence>
<keyword evidence="3" id="KW-0274">FAD</keyword>
<feature type="domain" description="FAD-binding" evidence="7">
    <location>
        <begin position="12"/>
        <end position="346"/>
    </location>
</feature>
<dbReference type="PANTHER" id="PTHR13789">
    <property type="entry name" value="MONOOXYGENASE"/>
    <property type="match status" value="1"/>
</dbReference>
<keyword evidence="9" id="KW-1185">Reference proteome</keyword>
<dbReference type="InterPro" id="IPR002938">
    <property type="entry name" value="FAD-bd"/>
</dbReference>
<dbReference type="PRINTS" id="PR00420">
    <property type="entry name" value="RNGMNOXGNASE"/>
</dbReference>
<dbReference type="GO" id="GO:0018658">
    <property type="term" value="F:salicylate 1-monooxygenase activity"/>
    <property type="evidence" value="ECO:0007669"/>
    <property type="project" value="UniProtKB-EC"/>
</dbReference>
<keyword evidence="4 8" id="KW-0560">Oxidoreductase</keyword>
<dbReference type="PROSITE" id="PS51257">
    <property type="entry name" value="PROKAR_LIPOPROTEIN"/>
    <property type="match status" value="1"/>
</dbReference>
<accession>A0ABU1WRW4</accession>
<keyword evidence="6" id="KW-0472">Membrane</keyword>
<dbReference type="Proteomes" id="UP001265700">
    <property type="component" value="Unassembled WGS sequence"/>
</dbReference>
<evidence type="ECO:0000256" key="1">
    <source>
        <dbReference type="ARBA" id="ARBA00001974"/>
    </source>
</evidence>
<comment type="cofactor">
    <cofactor evidence="1">
        <name>FAD</name>
        <dbReference type="ChEBI" id="CHEBI:57692"/>
    </cofactor>
</comment>